<evidence type="ECO:0000313" key="2">
    <source>
        <dbReference type="EMBL" id="TFI02582.1"/>
    </source>
</evidence>
<keyword evidence="3" id="KW-1185">Reference proteome</keyword>
<dbReference type="AlphaFoldDB" id="A0AAX2SGI1"/>
<feature type="domain" description="HTH cro/C1-type" evidence="1">
    <location>
        <begin position="38"/>
        <end position="92"/>
    </location>
</feature>
<gene>
    <name evidence="2" type="ORF">E4P33_03020</name>
</gene>
<evidence type="ECO:0000259" key="1">
    <source>
        <dbReference type="PROSITE" id="PS50943"/>
    </source>
</evidence>
<accession>A0AAX2SGI1</accession>
<protein>
    <submittedName>
        <fullName evidence="2">XRE family transcriptional regulator</fullName>
    </submittedName>
</protein>
<dbReference type="EMBL" id="SPNK01000002">
    <property type="protein sequence ID" value="TFI02582.1"/>
    <property type="molecule type" value="Genomic_DNA"/>
</dbReference>
<dbReference type="RefSeq" id="WP_039101223.1">
    <property type="nucleotide sequence ID" value="NZ_CABMOG010000018.1"/>
</dbReference>
<dbReference type="SMART" id="SM00530">
    <property type="entry name" value="HTH_XRE"/>
    <property type="match status" value="1"/>
</dbReference>
<dbReference type="InterPro" id="IPR010982">
    <property type="entry name" value="Lambda_DNA-bd_dom_sf"/>
</dbReference>
<comment type="caution">
    <text evidence="2">The sequence shown here is derived from an EMBL/GenBank/DDBJ whole genome shotgun (WGS) entry which is preliminary data.</text>
</comment>
<evidence type="ECO:0000313" key="3">
    <source>
        <dbReference type="Proteomes" id="UP000298017"/>
    </source>
</evidence>
<dbReference type="Gene3D" id="1.10.260.40">
    <property type="entry name" value="lambda repressor-like DNA-binding domains"/>
    <property type="match status" value="1"/>
</dbReference>
<name>A0AAX2SGI1_KOCRH</name>
<dbReference type="InterPro" id="IPR001387">
    <property type="entry name" value="Cro/C1-type_HTH"/>
</dbReference>
<dbReference type="CDD" id="cd00093">
    <property type="entry name" value="HTH_XRE"/>
    <property type="match status" value="1"/>
</dbReference>
<proteinExistence type="predicted"/>
<dbReference type="Pfam" id="PF01381">
    <property type="entry name" value="HTH_3"/>
    <property type="match status" value="1"/>
</dbReference>
<dbReference type="SUPFAM" id="SSF47413">
    <property type="entry name" value="lambda repressor-like DNA-binding domains"/>
    <property type="match status" value="1"/>
</dbReference>
<dbReference type="PROSITE" id="PS50943">
    <property type="entry name" value="HTH_CROC1"/>
    <property type="match status" value="1"/>
</dbReference>
<sequence length="147" mass="16069">MTTTEDAFPDLFADLQETQEFRNEFADAQTQLGLLKFLVHARQDLGMNQTAIAEGLGVRQSVISDLENGNTSPRLPVLMQYARAVNAQITVLVNGRDVRSCLDSFTPVTHSIGTLTPITSHINYQWQGDPVGETGIDAGVWGGRKHG</sequence>
<dbReference type="Proteomes" id="UP000298017">
    <property type="component" value="Unassembled WGS sequence"/>
</dbReference>
<organism evidence="2 3">
    <name type="scientific">Kocuria rhizophila</name>
    <dbReference type="NCBI Taxonomy" id="72000"/>
    <lineage>
        <taxon>Bacteria</taxon>
        <taxon>Bacillati</taxon>
        <taxon>Actinomycetota</taxon>
        <taxon>Actinomycetes</taxon>
        <taxon>Micrococcales</taxon>
        <taxon>Micrococcaceae</taxon>
        <taxon>Kocuria</taxon>
    </lineage>
</organism>
<reference evidence="2 3" key="1">
    <citation type="submission" date="2019-03" db="EMBL/GenBank/DDBJ databases">
        <title>Genome Sequencing and Assembly of Various Microbes Isolated from Alder Root Nodule.</title>
        <authorList>
            <person name="Swanson E."/>
            <person name="Sevigny J.L."/>
            <person name="Pesce C."/>
            <person name="Davis I."/>
            <person name="Kleiner V."/>
            <person name="Tisa L."/>
        </authorList>
    </citation>
    <scope>NUCLEOTIDE SEQUENCE [LARGE SCALE GENOMIC DNA]</scope>
    <source>
        <strain evidence="2 3">4R-31</strain>
    </source>
</reference>
<dbReference type="GO" id="GO:0003677">
    <property type="term" value="F:DNA binding"/>
    <property type="evidence" value="ECO:0007669"/>
    <property type="project" value="InterPro"/>
</dbReference>